<dbReference type="FunFam" id="1.20.140.10:FF:000019">
    <property type="entry name" value="Acyl-CoA dehydrogenase"/>
    <property type="match status" value="1"/>
</dbReference>
<dbReference type="InterPro" id="IPR049426">
    <property type="entry name" value="Acyl-CoA-dh-like_C"/>
</dbReference>
<dbReference type="Gene3D" id="1.10.540.10">
    <property type="entry name" value="Acyl-CoA dehydrogenase/oxidase, N-terminal domain"/>
    <property type="match status" value="1"/>
</dbReference>
<feature type="domain" description="Acyl-CoA oxidase/dehydrogenase middle" evidence="9">
    <location>
        <begin position="144"/>
        <end position="237"/>
    </location>
</feature>
<dbReference type="GO" id="GO:0050660">
    <property type="term" value="F:flavin adenine dinucleotide binding"/>
    <property type="evidence" value="ECO:0007669"/>
    <property type="project" value="InterPro"/>
</dbReference>
<dbReference type="Proteomes" id="UP000186156">
    <property type="component" value="Unassembled WGS sequence"/>
</dbReference>
<evidence type="ECO:0000259" key="11">
    <source>
        <dbReference type="Pfam" id="PF21263"/>
    </source>
</evidence>
<dbReference type="Pfam" id="PF00441">
    <property type="entry name" value="Acyl-CoA_dh_1"/>
    <property type="match status" value="1"/>
</dbReference>
<sequence length="584" mass="63315">MMEVRVPGGTFLLHEVDPAEVYTPEEFTDEHRMIRQTAREFVEREVWPKQDAIEQEDFDCVVRLLKQAGDLGLLAHSVPEAYGGLGLDKISKAIVGEMVGMTGAYGVAHSNHTCIATLPITYFASEGVKQRILPKMASGEYLGAYCLTEPTAGSDALAAKTVARRSEDGTHYLISGTKQFITNAGFADTFIVYAKVDGEHFTAFLVERTFPGISLGPEEQKMGIHGSSTRQVIFEDCPVPAENVIGEVGRGHAVALGVLNLGRFNLGAGNVGGAKRELQAAARYAAERRQFGRAIAEFPATQAKLASIAARIYAAESLVYRTAAMLEHELAPLYGELPTKDKESRLREHAIECAVCKVYGSETLWKAADEAVQIHGGYGYIREYHVERMLRDARIQRIFEGTNEINRLLIPTHFLRRISRDSAALARLSDAVDALGKLASGRAAQAAFGRAALEIMRSLYLAGCALVADRFAGRLDAEQEIAMQLADLAISLYAAESAVLRAEKAASDDAEVHRALAAVALDLEVQSAADAAMGLFAAVGDHAGSRERGLDAIRHLAALRDPDGIAHRRRLANLVVERGGYPLD</sequence>
<dbReference type="GO" id="GO:0003995">
    <property type="term" value="F:acyl-CoA dehydrogenase activity"/>
    <property type="evidence" value="ECO:0007669"/>
    <property type="project" value="InterPro"/>
</dbReference>
<keyword evidence="13" id="KW-1185">Reference proteome</keyword>
<dbReference type="Gene3D" id="1.20.140.10">
    <property type="entry name" value="Butyryl-CoA Dehydrogenase, subunit A, domain 3"/>
    <property type="match status" value="2"/>
</dbReference>
<evidence type="ECO:0000259" key="10">
    <source>
        <dbReference type="Pfam" id="PF02771"/>
    </source>
</evidence>
<evidence type="ECO:0000256" key="1">
    <source>
        <dbReference type="ARBA" id="ARBA00001974"/>
    </source>
</evidence>
<dbReference type="PANTHER" id="PTHR43884">
    <property type="entry name" value="ACYL-COA DEHYDROGENASE"/>
    <property type="match status" value="1"/>
</dbReference>
<evidence type="ECO:0000313" key="12">
    <source>
        <dbReference type="EMBL" id="SIS73162.1"/>
    </source>
</evidence>
<feature type="domain" description="Acyl-CoA dehydrogenase/oxidase N-terminal" evidence="10">
    <location>
        <begin position="28"/>
        <end position="140"/>
    </location>
</feature>
<evidence type="ECO:0000256" key="4">
    <source>
        <dbReference type="ARBA" id="ARBA00022827"/>
    </source>
</evidence>
<feature type="domain" description="Acyl-CoA dehydrogenase/oxidase C-terminal" evidence="8">
    <location>
        <begin position="249"/>
        <end position="410"/>
    </location>
</feature>
<dbReference type="InterPro" id="IPR009100">
    <property type="entry name" value="AcylCoA_DH/oxidase_NM_dom_sf"/>
</dbReference>
<dbReference type="PROSITE" id="PS00073">
    <property type="entry name" value="ACYL_COA_DH_2"/>
    <property type="match status" value="1"/>
</dbReference>
<comment type="catalytic activity">
    <reaction evidence="6">
        <text>a 2,3-saturated acyl-CoA + A = a 2,3-dehydroacyl-CoA + AH2</text>
        <dbReference type="Rhea" id="RHEA:48608"/>
        <dbReference type="ChEBI" id="CHEBI:13193"/>
        <dbReference type="ChEBI" id="CHEBI:17499"/>
        <dbReference type="ChEBI" id="CHEBI:60015"/>
        <dbReference type="ChEBI" id="CHEBI:65111"/>
    </reaction>
</comment>
<comment type="cofactor">
    <cofactor evidence="1 7">
        <name>FAD</name>
        <dbReference type="ChEBI" id="CHEBI:57692"/>
    </cofactor>
</comment>
<evidence type="ECO:0000256" key="3">
    <source>
        <dbReference type="ARBA" id="ARBA00022630"/>
    </source>
</evidence>
<gene>
    <name evidence="12" type="ORF">SAMN05421799_103141</name>
</gene>
<dbReference type="RefSeq" id="WP_076345673.1">
    <property type="nucleotide sequence ID" value="NZ_FTOO01000003.1"/>
</dbReference>
<dbReference type="SUPFAM" id="SSF56645">
    <property type="entry name" value="Acyl-CoA dehydrogenase NM domain-like"/>
    <property type="match status" value="1"/>
</dbReference>
<dbReference type="PANTHER" id="PTHR43884:SF12">
    <property type="entry name" value="ISOVALERYL-COA DEHYDROGENASE, MITOCHONDRIAL-RELATED"/>
    <property type="match status" value="1"/>
</dbReference>
<dbReference type="InterPro" id="IPR006089">
    <property type="entry name" value="Acyl-CoA_DH_CS"/>
</dbReference>
<evidence type="ECO:0000259" key="9">
    <source>
        <dbReference type="Pfam" id="PF02770"/>
    </source>
</evidence>
<dbReference type="InterPro" id="IPR009075">
    <property type="entry name" value="AcylCo_DH/oxidase_C"/>
</dbReference>
<comment type="similarity">
    <text evidence="2 7">Belongs to the acyl-CoA dehydrogenase family.</text>
</comment>
<dbReference type="PROSITE" id="PS00072">
    <property type="entry name" value="ACYL_COA_DH_1"/>
    <property type="match status" value="1"/>
</dbReference>
<evidence type="ECO:0000256" key="2">
    <source>
        <dbReference type="ARBA" id="ARBA00009347"/>
    </source>
</evidence>
<dbReference type="OrthoDB" id="2985879at2"/>
<dbReference type="InterPro" id="IPR046373">
    <property type="entry name" value="Acyl-CoA_Oxase/DH_mid-dom_sf"/>
</dbReference>
<dbReference type="Gene3D" id="2.40.110.10">
    <property type="entry name" value="Butyryl-CoA Dehydrogenase, subunit A, domain 2"/>
    <property type="match status" value="1"/>
</dbReference>
<dbReference type="FunFam" id="1.10.540.10:FF:000001">
    <property type="entry name" value="Very long-chain-specific acyl-CoA dehydrogenase, mitochondrial"/>
    <property type="match status" value="1"/>
</dbReference>
<dbReference type="Pfam" id="PF02771">
    <property type="entry name" value="Acyl-CoA_dh_N"/>
    <property type="match status" value="1"/>
</dbReference>
<organism evidence="12 13">
    <name type="scientific">Alicyclobacillus vulcanalis</name>
    <dbReference type="NCBI Taxonomy" id="252246"/>
    <lineage>
        <taxon>Bacteria</taxon>
        <taxon>Bacillati</taxon>
        <taxon>Bacillota</taxon>
        <taxon>Bacilli</taxon>
        <taxon>Bacillales</taxon>
        <taxon>Alicyclobacillaceae</taxon>
        <taxon>Alicyclobacillus</taxon>
    </lineage>
</organism>
<evidence type="ECO:0000256" key="5">
    <source>
        <dbReference type="ARBA" id="ARBA00023002"/>
    </source>
</evidence>
<dbReference type="Pfam" id="PF02770">
    <property type="entry name" value="Acyl-CoA_dh_M"/>
    <property type="match status" value="1"/>
</dbReference>
<evidence type="ECO:0000259" key="8">
    <source>
        <dbReference type="Pfam" id="PF00441"/>
    </source>
</evidence>
<proteinExistence type="inferred from homology"/>
<evidence type="ECO:0000256" key="7">
    <source>
        <dbReference type="RuleBase" id="RU362125"/>
    </source>
</evidence>
<dbReference type="EMBL" id="FTOO01000003">
    <property type="protein sequence ID" value="SIS73162.1"/>
    <property type="molecule type" value="Genomic_DNA"/>
</dbReference>
<dbReference type="InterPro" id="IPR006091">
    <property type="entry name" value="Acyl-CoA_Oxase/DH_mid-dom"/>
</dbReference>
<keyword evidence="5 7" id="KW-0560">Oxidoreductase</keyword>
<dbReference type="InterPro" id="IPR013786">
    <property type="entry name" value="AcylCoA_DH/ox_N"/>
</dbReference>
<dbReference type="STRING" id="252246.SAMN05421799_103141"/>
<evidence type="ECO:0000313" key="13">
    <source>
        <dbReference type="Proteomes" id="UP000186156"/>
    </source>
</evidence>
<dbReference type="AlphaFoldDB" id="A0A1N7LH56"/>
<evidence type="ECO:0000256" key="6">
    <source>
        <dbReference type="ARBA" id="ARBA00052546"/>
    </source>
</evidence>
<dbReference type="InterPro" id="IPR036250">
    <property type="entry name" value="AcylCo_DH-like_C"/>
</dbReference>
<dbReference type="SUPFAM" id="SSF47203">
    <property type="entry name" value="Acyl-CoA dehydrogenase C-terminal domain-like"/>
    <property type="match status" value="1"/>
</dbReference>
<keyword evidence="4 7" id="KW-0274">FAD</keyword>
<dbReference type="Pfam" id="PF21263">
    <property type="entry name" value="Acyl-CoA-dh_C"/>
    <property type="match status" value="1"/>
</dbReference>
<dbReference type="InterPro" id="IPR037069">
    <property type="entry name" value="AcylCoA_DH/ox_N_sf"/>
</dbReference>
<feature type="domain" description="Acyl-CoA dehydrogenase-like C-terminal" evidence="11">
    <location>
        <begin position="459"/>
        <end position="534"/>
    </location>
</feature>
<keyword evidence="3 7" id="KW-0285">Flavoprotein</keyword>
<reference evidence="13" key="1">
    <citation type="submission" date="2017-01" db="EMBL/GenBank/DDBJ databases">
        <authorList>
            <person name="Varghese N."/>
            <person name="Submissions S."/>
        </authorList>
    </citation>
    <scope>NUCLEOTIDE SEQUENCE [LARGE SCALE GENOMIC DNA]</scope>
    <source>
        <strain evidence="13">DSM 16176</strain>
    </source>
</reference>
<dbReference type="FunFam" id="2.40.110.10:FF:000001">
    <property type="entry name" value="Acyl-CoA dehydrogenase, mitochondrial"/>
    <property type="match status" value="1"/>
</dbReference>
<protein>
    <submittedName>
        <fullName evidence="12">Acyl-CoA dehydrogenase</fullName>
    </submittedName>
</protein>
<name>A0A1N7LH56_9BACL</name>
<accession>A0A1N7LH56</accession>